<feature type="compositionally biased region" description="Basic and acidic residues" evidence="2">
    <location>
        <begin position="160"/>
        <end position="169"/>
    </location>
</feature>
<protein>
    <recommendedName>
        <fullName evidence="3">CCHC-type domain-containing protein</fullName>
    </recommendedName>
</protein>
<dbReference type="GO" id="GO:0008270">
    <property type="term" value="F:zinc ion binding"/>
    <property type="evidence" value="ECO:0007669"/>
    <property type="project" value="UniProtKB-KW"/>
</dbReference>
<keyword evidence="1" id="KW-0863">Zinc-finger</keyword>
<dbReference type="VEuPathDB" id="VectorBase:BGLAX_037570"/>
<gene>
    <name evidence="4" type="primary">106079235</name>
</gene>
<sequence length="246" mass="29359">MLQKEKKIKNETELITNLNLFKDSYPNHTIDRRDLQVAATINTDSSKFKYSNNNKTCFNCGIKGHIKSQCRSNNRSTFQYRSGTYRDNKYDNRRDTRATQSYSPNNRRQYNSNPNKTTQSYSPNYRRQYNTNNDNYNFQNYQRQQQYNTNNNFQNNYRQSRGDGYERNRYNRNTSNRWQSNRKSRIYRRPSSYDNTAVTIETHGHEYVAFMNSTPENNYYPLITNGLDNASRNSNLKTENTHDSST</sequence>
<evidence type="ECO:0000313" key="5">
    <source>
        <dbReference type="Proteomes" id="UP000076420"/>
    </source>
</evidence>
<keyword evidence="1" id="KW-0862">Zinc</keyword>
<feature type="region of interest" description="Disordered" evidence="2">
    <location>
        <begin position="226"/>
        <end position="246"/>
    </location>
</feature>
<feature type="compositionally biased region" description="Polar residues" evidence="2">
    <location>
        <begin position="98"/>
        <end position="123"/>
    </location>
</feature>
<dbReference type="KEGG" id="bgt:106079235"/>
<dbReference type="Gene3D" id="4.10.60.10">
    <property type="entry name" value="Zinc finger, CCHC-type"/>
    <property type="match status" value="1"/>
</dbReference>
<feature type="compositionally biased region" description="Low complexity" evidence="2">
    <location>
        <begin position="124"/>
        <end position="136"/>
    </location>
</feature>
<dbReference type="GO" id="GO:0003676">
    <property type="term" value="F:nucleic acid binding"/>
    <property type="evidence" value="ECO:0007669"/>
    <property type="project" value="InterPro"/>
</dbReference>
<feature type="region of interest" description="Disordered" evidence="2">
    <location>
        <begin position="85"/>
        <end position="136"/>
    </location>
</feature>
<dbReference type="EnsemblMetazoa" id="BGLB021429-RA">
    <property type="protein sequence ID" value="BGLB021429-PA"/>
    <property type="gene ID" value="BGLB021429"/>
</dbReference>
<keyword evidence="1" id="KW-0479">Metal-binding</keyword>
<dbReference type="Pfam" id="PF00098">
    <property type="entry name" value="zf-CCHC"/>
    <property type="match status" value="1"/>
</dbReference>
<dbReference type="InterPro" id="IPR001878">
    <property type="entry name" value="Znf_CCHC"/>
</dbReference>
<feature type="compositionally biased region" description="Low complexity" evidence="2">
    <location>
        <begin position="148"/>
        <end position="159"/>
    </location>
</feature>
<feature type="region of interest" description="Disordered" evidence="2">
    <location>
        <begin position="148"/>
        <end position="183"/>
    </location>
</feature>
<dbReference type="VEuPathDB" id="VectorBase:BGLB021429"/>
<dbReference type="Proteomes" id="UP000076420">
    <property type="component" value="Unassembled WGS sequence"/>
</dbReference>
<evidence type="ECO:0000256" key="1">
    <source>
        <dbReference type="PROSITE-ProRule" id="PRU00047"/>
    </source>
</evidence>
<reference evidence="4" key="1">
    <citation type="submission" date="2020-05" db="UniProtKB">
        <authorList>
            <consortium name="EnsemblMetazoa"/>
        </authorList>
    </citation>
    <scope>IDENTIFICATION</scope>
    <source>
        <strain evidence="4">BB02</strain>
    </source>
</reference>
<name>A0A2C9KMP9_BIOGL</name>
<evidence type="ECO:0000256" key="2">
    <source>
        <dbReference type="SAM" id="MobiDB-lite"/>
    </source>
</evidence>
<dbReference type="AlphaFoldDB" id="A0A2C9KMP9"/>
<dbReference type="SMART" id="SM00343">
    <property type="entry name" value="ZnF_C2HC"/>
    <property type="match status" value="1"/>
</dbReference>
<feature type="compositionally biased region" description="Basic and acidic residues" evidence="2">
    <location>
        <begin position="85"/>
        <end position="97"/>
    </location>
</feature>
<dbReference type="SUPFAM" id="SSF57756">
    <property type="entry name" value="Retrovirus zinc finger-like domains"/>
    <property type="match status" value="1"/>
</dbReference>
<organism evidence="4 5">
    <name type="scientific">Biomphalaria glabrata</name>
    <name type="common">Bloodfluke planorb</name>
    <name type="synonym">Freshwater snail</name>
    <dbReference type="NCBI Taxonomy" id="6526"/>
    <lineage>
        <taxon>Eukaryota</taxon>
        <taxon>Metazoa</taxon>
        <taxon>Spiralia</taxon>
        <taxon>Lophotrochozoa</taxon>
        <taxon>Mollusca</taxon>
        <taxon>Gastropoda</taxon>
        <taxon>Heterobranchia</taxon>
        <taxon>Euthyneura</taxon>
        <taxon>Panpulmonata</taxon>
        <taxon>Hygrophila</taxon>
        <taxon>Lymnaeoidea</taxon>
        <taxon>Planorbidae</taxon>
        <taxon>Biomphalaria</taxon>
    </lineage>
</organism>
<proteinExistence type="predicted"/>
<accession>A0A2C9KMP9</accession>
<dbReference type="PROSITE" id="PS50158">
    <property type="entry name" value="ZF_CCHC"/>
    <property type="match status" value="1"/>
</dbReference>
<dbReference type="InterPro" id="IPR036875">
    <property type="entry name" value="Znf_CCHC_sf"/>
</dbReference>
<feature type="domain" description="CCHC-type" evidence="3">
    <location>
        <begin position="57"/>
        <end position="72"/>
    </location>
</feature>
<evidence type="ECO:0000313" key="4">
    <source>
        <dbReference type="EnsemblMetazoa" id="BGLB021429-PA"/>
    </source>
</evidence>
<feature type="compositionally biased region" description="Polar residues" evidence="2">
    <location>
        <begin position="226"/>
        <end position="238"/>
    </location>
</feature>
<evidence type="ECO:0000259" key="3">
    <source>
        <dbReference type="PROSITE" id="PS50158"/>
    </source>
</evidence>